<dbReference type="SUPFAM" id="SSF103515">
    <property type="entry name" value="Autotransporter"/>
    <property type="match status" value="1"/>
</dbReference>
<proteinExistence type="predicted"/>
<accession>A0AA49JJS2</accession>
<dbReference type="InterPro" id="IPR036709">
    <property type="entry name" value="Autotransporte_beta_dom_sf"/>
</dbReference>
<dbReference type="AlphaFoldDB" id="A0AA49JJS2"/>
<reference evidence="1" key="2">
    <citation type="journal article" date="2024" name="Antonie Van Leeuwenhoek">
        <title>Roseihalotalea indica gen. nov., sp. nov., a halophilic Bacteroidetes from mesopelagic Southwest Indian Ocean with higher carbohydrate metabolic potential.</title>
        <authorList>
            <person name="Chen B."/>
            <person name="Zhang M."/>
            <person name="Lin D."/>
            <person name="Ye J."/>
            <person name="Tang K."/>
        </authorList>
    </citation>
    <scope>NUCLEOTIDE SEQUENCE</scope>
    <source>
        <strain evidence="1">TK19036</strain>
    </source>
</reference>
<sequence>MKKIYISRKLLLIVALVNGYVIGWCQEPFVLSPTQYDLYPLMKQNLLMPLQNSDEQPKPISDLPNAVLRYEGNVITTEAVNMLQKKPDRYPVERHELVLPDMTGMADTLLVMVGLENKAKERTVNTILIGREGKKLAYFIDYNNNYNYTDDGPALRFRRKADIKTITVRSAGKNEQFNYIIYDLAQFPEYLKAWGVDLSKPVVQATSEPKFPVPLLSQKSRLNASFGFMTGSGDQSFSFATVDSEQKEYLATIDAISLFSASVSYAFKNLNLGVEIGYEGNQIGQTNYRKNGFTNYNIGKWPRKRFLYGAFIEYDIRLYRNLYFTPSYHVFKYNYLKPEAFRGYGNELNQEYTHNTIFQNRKGERYGAKIKLPISEKVLFYAELGYVKNNLEINSGFIQEAYQVESLKTVYTTFNYGFGCQILLINP</sequence>
<protein>
    <submittedName>
        <fullName evidence="1">Uncharacterized protein</fullName>
    </submittedName>
</protein>
<organism evidence="1">
    <name type="scientific">Roseihalotalea indica</name>
    <dbReference type="NCBI Taxonomy" id="2867963"/>
    <lineage>
        <taxon>Bacteria</taxon>
        <taxon>Pseudomonadati</taxon>
        <taxon>Bacteroidota</taxon>
        <taxon>Cytophagia</taxon>
        <taxon>Cytophagales</taxon>
        <taxon>Catalimonadaceae</taxon>
        <taxon>Roseihalotalea</taxon>
    </lineage>
</organism>
<dbReference type="EMBL" id="CP120682">
    <property type="protein sequence ID" value="WKN39925.1"/>
    <property type="molecule type" value="Genomic_DNA"/>
</dbReference>
<evidence type="ECO:0000313" key="1">
    <source>
        <dbReference type="EMBL" id="WKN39925.1"/>
    </source>
</evidence>
<reference evidence="1" key="1">
    <citation type="journal article" date="2023" name="Comput. Struct. Biotechnol. J.">
        <title>Discovery of a novel marine Bacteroidetes with a rich repertoire of carbohydrate-active enzymes.</title>
        <authorList>
            <person name="Chen B."/>
            <person name="Liu G."/>
            <person name="Chen Q."/>
            <person name="Wang H."/>
            <person name="Liu L."/>
            <person name="Tang K."/>
        </authorList>
    </citation>
    <scope>NUCLEOTIDE SEQUENCE</scope>
    <source>
        <strain evidence="1">TK19036</strain>
    </source>
</reference>
<name>A0AA49JJS2_9BACT</name>
<gene>
    <name evidence="1" type="ORF">K4G66_14625</name>
</gene>